<dbReference type="FunFam" id="1.10.287.70:FF:000123">
    <property type="entry name" value="Potassium channel KAT3"/>
    <property type="match status" value="1"/>
</dbReference>
<dbReference type="GO" id="GO:0005249">
    <property type="term" value="F:voltage-gated potassium channel activity"/>
    <property type="evidence" value="ECO:0007669"/>
    <property type="project" value="InterPro"/>
</dbReference>
<organism evidence="7 8">
    <name type="scientific">Ichthyophthirius multifiliis</name>
    <name type="common">White spot disease agent</name>
    <name type="synonym">Ich</name>
    <dbReference type="NCBI Taxonomy" id="5932"/>
    <lineage>
        <taxon>Eukaryota</taxon>
        <taxon>Sar</taxon>
        <taxon>Alveolata</taxon>
        <taxon>Ciliophora</taxon>
        <taxon>Intramacronucleata</taxon>
        <taxon>Oligohymenophorea</taxon>
        <taxon>Hymenostomatida</taxon>
        <taxon>Ophryoglenina</taxon>
        <taxon>Ichthyophthirius</taxon>
    </lineage>
</organism>
<dbReference type="InterPro" id="IPR014710">
    <property type="entry name" value="RmlC-like_jellyroll"/>
</dbReference>
<evidence type="ECO:0000256" key="2">
    <source>
        <dbReference type="ARBA" id="ARBA00022692"/>
    </source>
</evidence>
<feature type="transmembrane region" description="Helical" evidence="5">
    <location>
        <begin position="221"/>
        <end position="241"/>
    </location>
</feature>
<evidence type="ECO:0000256" key="5">
    <source>
        <dbReference type="SAM" id="Phobius"/>
    </source>
</evidence>
<proteinExistence type="predicted"/>
<comment type="subcellular location">
    <subcellularLocation>
        <location evidence="1">Membrane</location>
        <topology evidence="1">Multi-pass membrane protein</topology>
    </subcellularLocation>
</comment>
<reference evidence="7 8" key="1">
    <citation type="submission" date="2011-07" db="EMBL/GenBank/DDBJ databases">
        <authorList>
            <person name="Coyne R."/>
            <person name="Brami D."/>
            <person name="Johnson J."/>
            <person name="Hostetler J."/>
            <person name="Hannick L."/>
            <person name="Clark T."/>
            <person name="Cassidy-Hanley D."/>
            <person name="Inman J."/>
        </authorList>
    </citation>
    <scope>NUCLEOTIDE SEQUENCE [LARGE SCALE GENOMIC DNA]</scope>
    <source>
        <strain evidence="7 8">G5</strain>
    </source>
</reference>
<feature type="transmembrane region" description="Helical" evidence="5">
    <location>
        <begin position="29"/>
        <end position="50"/>
    </location>
</feature>
<evidence type="ECO:0000256" key="1">
    <source>
        <dbReference type="ARBA" id="ARBA00004141"/>
    </source>
</evidence>
<evidence type="ECO:0000313" key="7">
    <source>
        <dbReference type="EMBL" id="EGR26968.1"/>
    </source>
</evidence>
<dbReference type="EMBL" id="GL984395">
    <property type="protein sequence ID" value="EGR26968.1"/>
    <property type="molecule type" value="Genomic_DNA"/>
</dbReference>
<name>G0R6D1_ICHMU</name>
<dbReference type="SUPFAM" id="SSF51206">
    <property type="entry name" value="cAMP-binding domain-like"/>
    <property type="match status" value="1"/>
</dbReference>
<dbReference type="Gene3D" id="1.10.287.70">
    <property type="match status" value="1"/>
</dbReference>
<feature type="domain" description="Ion transport" evidence="6">
    <location>
        <begin position="77"/>
        <end position="324"/>
    </location>
</feature>
<dbReference type="GO" id="GO:0016020">
    <property type="term" value="C:membrane"/>
    <property type="evidence" value="ECO:0007669"/>
    <property type="project" value="InterPro"/>
</dbReference>
<evidence type="ECO:0000256" key="3">
    <source>
        <dbReference type="ARBA" id="ARBA00022989"/>
    </source>
</evidence>
<dbReference type="OrthoDB" id="432483at2759"/>
<dbReference type="Proteomes" id="UP000008983">
    <property type="component" value="Unassembled WGS sequence"/>
</dbReference>
<feature type="transmembrane region" description="Helical" evidence="5">
    <location>
        <begin position="146"/>
        <end position="165"/>
    </location>
</feature>
<dbReference type="eggNOG" id="KOG0501">
    <property type="taxonomic scope" value="Eukaryota"/>
</dbReference>
<dbReference type="AlphaFoldDB" id="G0R6D1"/>
<feature type="transmembrane region" description="Helical" evidence="5">
    <location>
        <begin position="71"/>
        <end position="92"/>
    </location>
</feature>
<dbReference type="Gene3D" id="2.60.120.10">
    <property type="entry name" value="Jelly Rolls"/>
    <property type="match status" value="1"/>
</dbReference>
<dbReference type="PRINTS" id="PR01463">
    <property type="entry name" value="EAGCHANLFMLY"/>
</dbReference>
<evidence type="ECO:0000256" key="4">
    <source>
        <dbReference type="ARBA" id="ARBA00023136"/>
    </source>
</evidence>
<feature type="transmembrane region" description="Helical" evidence="5">
    <location>
        <begin position="296"/>
        <end position="323"/>
    </location>
</feature>
<dbReference type="GeneID" id="14903035"/>
<dbReference type="InterPro" id="IPR005821">
    <property type="entry name" value="Ion_trans_dom"/>
</dbReference>
<dbReference type="STRING" id="857967.G0R6D1"/>
<keyword evidence="3 5" id="KW-1133">Transmembrane helix</keyword>
<feature type="transmembrane region" description="Helical" evidence="5">
    <location>
        <begin position="266"/>
        <end position="284"/>
    </location>
</feature>
<dbReference type="PANTHER" id="PTHR47823">
    <property type="entry name" value="ION_TRANS DOMAIN-CONTAINING PROTEIN"/>
    <property type="match status" value="1"/>
</dbReference>
<keyword evidence="4 5" id="KW-0472">Membrane</keyword>
<dbReference type="InterPro" id="IPR003938">
    <property type="entry name" value="K_chnl_volt-dep_EAG/ELK/ERG"/>
</dbReference>
<evidence type="ECO:0000259" key="6">
    <source>
        <dbReference type="Pfam" id="PF00520"/>
    </source>
</evidence>
<keyword evidence="8" id="KW-1185">Reference proteome</keyword>
<evidence type="ECO:0000313" key="8">
    <source>
        <dbReference type="Proteomes" id="UP000008983"/>
    </source>
</evidence>
<keyword evidence="2 5" id="KW-0812">Transmembrane</keyword>
<dbReference type="InParanoid" id="G0R6D1"/>
<dbReference type="RefSeq" id="XP_004023852.1">
    <property type="nucleotide sequence ID" value="XM_004023803.1"/>
</dbReference>
<sequence length="477" mass="57098">MVHHLIYLIQQLETVLQQKRYFFHQAKKIYLQIKTLITFPFLQYILKVIFQKFGDHYKQLFLKKNLKSKNKFLQIKAIFIIYTVIFNPYTIAFDEDQNDIFNNLQNIVDIFFWIDLFVNMFSTYYDDDKQVVLSIKTVLCTYFKTWFIIDFLSCFPFDLLAQNIFEMDNNDAKYSLKIFKISRFPRLYKILKITKIFKINLYINNSQILNYLSINTGFVRIFSLFFQLTILIHVISCVWYYQAKLLDFCEQTWVYRNQMISETNKTLYITSIYYVITTITTVGYGDITSFSQPEIIISIILMLLGVGFYSILIGILVSVLQYMDIKDNNLQKKILTMNDFCNEMNVGVFLKNKLRDYIQYSMDKNCFQWANQSRIFDQLPISLRYEICMNIHGGVIRKFNIFYLEADQLFMVKIVPLLQPIKFQKGEVIWQDGDDPDSCIYFYQFIQIFFINKIKVYLLSSGRINFQKILLKKQCKQ</sequence>
<accession>G0R6D1</accession>
<dbReference type="PANTHER" id="PTHR47823:SF9">
    <property type="entry name" value="CHROMOSOME UNDETERMINED SCAFFOLD_10, WHOLE GENOME SHOTGUN SEQUENCE"/>
    <property type="match status" value="1"/>
</dbReference>
<protein>
    <recommendedName>
        <fullName evidence="6">Ion transport domain-containing protein</fullName>
    </recommendedName>
</protein>
<gene>
    <name evidence="7" type="ORF">IMG5_203670</name>
</gene>
<dbReference type="Pfam" id="PF00520">
    <property type="entry name" value="Ion_trans"/>
    <property type="match status" value="1"/>
</dbReference>
<dbReference type="SUPFAM" id="SSF81324">
    <property type="entry name" value="Voltage-gated potassium channels"/>
    <property type="match status" value="1"/>
</dbReference>
<feature type="transmembrane region" description="Helical" evidence="5">
    <location>
        <begin position="104"/>
        <end position="125"/>
    </location>
</feature>
<dbReference type="InterPro" id="IPR018490">
    <property type="entry name" value="cNMP-bd_dom_sf"/>
</dbReference>
<dbReference type="OMA" id="INDWAHY"/>